<dbReference type="OrthoDB" id="5572844at2759"/>
<protein>
    <submittedName>
        <fullName evidence="2">Gti1/Pac2 family-domain-containing protein</fullName>
    </submittedName>
</protein>
<organism evidence="2 3">
    <name type="scientific">Schizophyllum amplum</name>
    <dbReference type="NCBI Taxonomy" id="97359"/>
    <lineage>
        <taxon>Eukaryota</taxon>
        <taxon>Fungi</taxon>
        <taxon>Dikarya</taxon>
        <taxon>Basidiomycota</taxon>
        <taxon>Agaricomycotina</taxon>
        <taxon>Agaricomycetes</taxon>
        <taxon>Agaricomycetidae</taxon>
        <taxon>Agaricales</taxon>
        <taxon>Schizophyllaceae</taxon>
        <taxon>Schizophyllum</taxon>
    </lineage>
</organism>
<sequence>MSSQPPTCQNLRVRTPEDARVIFHAVALNILPLVARRLDNEERRSIASGSVYVWEERQSGHAYADTHGLGIERWTDSIRWGPSRVRDEFLFYHEKDDQQDADGARDTEPGAGRPRDPLVKQTYSVFINMPHGVKRKQHLIAYFTQSTVNSLKTIDDVPICGQLANLPVPIGLYTGARVGKGRRDHHSYDASSVYSTATWTPGAHSASWAPPPPLHPYPRPSTAHRPSTITNAVTPPIPLANERKDLAPLVYLNNIPPPRRHPIDETALMAFTPMFSARVM</sequence>
<evidence type="ECO:0000256" key="1">
    <source>
        <dbReference type="SAM" id="MobiDB-lite"/>
    </source>
</evidence>
<evidence type="ECO:0000313" key="2">
    <source>
        <dbReference type="EMBL" id="TRM70214.1"/>
    </source>
</evidence>
<dbReference type="InterPro" id="IPR018608">
    <property type="entry name" value="Gti1/Pac2"/>
</dbReference>
<dbReference type="PANTHER" id="PTHR28027:SF2">
    <property type="entry name" value="TRANSCRIPTIONAL REGULATOR MIT1"/>
    <property type="match status" value="1"/>
</dbReference>
<feature type="region of interest" description="Disordered" evidence="1">
    <location>
        <begin position="96"/>
        <end position="117"/>
    </location>
</feature>
<keyword evidence="3" id="KW-1185">Reference proteome</keyword>
<dbReference type="EMBL" id="VDMD01000001">
    <property type="protein sequence ID" value="TRM70214.1"/>
    <property type="molecule type" value="Genomic_DNA"/>
</dbReference>
<comment type="caution">
    <text evidence="2">The sequence shown here is derived from an EMBL/GenBank/DDBJ whole genome shotgun (WGS) entry which is preliminary data.</text>
</comment>
<gene>
    <name evidence="2" type="ORF">BD626DRAFT_25500</name>
</gene>
<dbReference type="GO" id="GO:0003677">
    <property type="term" value="F:DNA binding"/>
    <property type="evidence" value="ECO:0007669"/>
    <property type="project" value="TreeGrafter"/>
</dbReference>
<accession>A0A550CZK0</accession>
<reference evidence="2 3" key="1">
    <citation type="journal article" date="2019" name="New Phytol.">
        <title>Comparative genomics reveals unique wood-decay strategies and fruiting body development in the Schizophyllaceae.</title>
        <authorList>
            <person name="Almasi E."/>
            <person name="Sahu N."/>
            <person name="Krizsan K."/>
            <person name="Balint B."/>
            <person name="Kovacs G.M."/>
            <person name="Kiss B."/>
            <person name="Cseklye J."/>
            <person name="Drula E."/>
            <person name="Henrissat B."/>
            <person name="Nagy I."/>
            <person name="Chovatia M."/>
            <person name="Adam C."/>
            <person name="LaButti K."/>
            <person name="Lipzen A."/>
            <person name="Riley R."/>
            <person name="Grigoriev I.V."/>
            <person name="Nagy L.G."/>
        </authorList>
    </citation>
    <scope>NUCLEOTIDE SEQUENCE [LARGE SCALE GENOMIC DNA]</scope>
    <source>
        <strain evidence="2 3">NL-1724</strain>
    </source>
</reference>
<name>A0A550CZK0_9AGAR</name>
<dbReference type="PANTHER" id="PTHR28027">
    <property type="entry name" value="TRANSCRIPTIONAL REGULATOR MIT1"/>
    <property type="match status" value="1"/>
</dbReference>
<proteinExistence type="predicted"/>
<evidence type="ECO:0000313" key="3">
    <source>
        <dbReference type="Proteomes" id="UP000320762"/>
    </source>
</evidence>
<dbReference type="AlphaFoldDB" id="A0A550CZK0"/>
<dbReference type="Pfam" id="PF09729">
    <property type="entry name" value="Gti1_Pac2"/>
    <property type="match status" value="1"/>
</dbReference>
<dbReference type="Proteomes" id="UP000320762">
    <property type="component" value="Unassembled WGS sequence"/>
</dbReference>